<sequence length="202" mass="22626">MSFRPPFAVGDTVTHPEICTAFQCGNMGGMRRSKRTNTLIIISDHTKSLYDDKWYGDTLHYTGMGKTGDQTLTSQNRTLAESDHNGVEVHLFEVLHLARHVNGTEKQKAAQRDVTSSVYVRDPFVAEYAKRRAKGICQLCGQPAPFWDQKGRPYLESHHIEWLSQGGADTTDNTAALCPNCHKKMHIVNDPEDVQKLRSAIG</sequence>
<feature type="domain" description="HNH nuclease" evidence="1">
    <location>
        <begin position="124"/>
        <end position="183"/>
    </location>
</feature>
<dbReference type="GO" id="GO:0004519">
    <property type="term" value="F:endonuclease activity"/>
    <property type="evidence" value="ECO:0007669"/>
    <property type="project" value="UniProtKB-KW"/>
</dbReference>
<gene>
    <name evidence="2" type="ORF">L0P79_09780</name>
</gene>
<dbReference type="RefSeq" id="WP_238074102.1">
    <property type="nucleotide sequence ID" value="NZ_JAKNJB010000015.1"/>
</dbReference>
<keyword evidence="2" id="KW-0540">Nuclease</keyword>
<name>A0ABS9MA45_9FIRM</name>
<accession>A0ABS9MA45</accession>
<dbReference type="InterPro" id="IPR058712">
    <property type="entry name" value="SRA_ScoMcrA"/>
</dbReference>
<dbReference type="InterPro" id="IPR003615">
    <property type="entry name" value="HNH_nuc"/>
</dbReference>
<proteinExistence type="predicted"/>
<protein>
    <submittedName>
        <fullName evidence="2">HNH endonuclease</fullName>
    </submittedName>
</protein>
<evidence type="ECO:0000259" key="1">
    <source>
        <dbReference type="SMART" id="SM00507"/>
    </source>
</evidence>
<organism evidence="2 3">
    <name type="scientific">Intestinimonas massiliensis</name>
    <name type="common">ex Afouda et al. 2020</name>
    <dbReference type="NCBI Taxonomy" id="1673721"/>
    <lineage>
        <taxon>Bacteria</taxon>
        <taxon>Bacillati</taxon>
        <taxon>Bacillota</taxon>
        <taxon>Clostridia</taxon>
        <taxon>Eubacteriales</taxon>
        <taxon>Intestinimonas</taxon>
    </lineage>
</organism>
<keyword evidence="2" id="KW-0378">Hydrolase</keyword>
<comment type="caution">
    <text evidence="2">The sequence shown here is derived from an EMBL/GenBank/DDBJ whole genome shotgun (WGS) entry which is preliminary data.</text>
</comment>
<dbReference type="SMART" id="SM00507">
    <property type="entry name" value="HNHc"/>
    <property type="match status" value="1"/>
</dbReference>
<dbReference type="Proteomes" id="UP001200313">
    <property type="component" value="Unassembled WGS sequence"/>
</dbReference>
<dbReference type="Gene3D" id="1.10.30.50">
    <property type="match status" value="1"/>
</dbReference>
<evidence type="ECO:0000313" key="2">
    <source>
        <dbReference type="EMBL" id="MCG4527365.1"/>
    </source>
</evidence>
<reference evidence="2 3" key="1">
    <citation type="submission" date="2022-01" db="EMBL/GenBank/DDBJ databases">
        <title>Collection of gut derived symbiotic bacterial strains cultured from healthy donors.</title>
        <authorList>
            <person name="Lin H."/>
            <person name="Kohout C."/>
            <person name="Waligurski E."/>
            <person name="Pamer E.G."/>
        </authorList>
    </citation>
    <scope>NUCLEOTIDE SEQUENCE [LARGE SCALE GENOMIC DNA]</scope>
    <source>
        <strain evidence="2 3">DFI.3.7</strain>
    </source>
</reference>
<dbReference type="Pfam" id="PF01844">
    <property type="entry name" value="HNH"/>
    <property type="match status" value="1"/>
</dbReference>
<keyword evidence="2" id="KW-0255">Endonuclease</keyword>
<evidence type="ECO:0000313" key="3">
    <source>
        <dbReference type="Proteomes" id="UP001200313"/>
    </source>
</evidence>
<keyword evidence="3" id="KW-1185">Reference proteome</keyword>
<dbReference type="InterPro" id="IPR002711">
    <property type="entry name" value="HNH"/>
</dbReference>
<dbReference type="EMBL" id="JAKNJB010000015">
    <property type="protein sequence ID" value="MCG4527365.1"/>
    <property type="molecule type" value="Genomic_DNA"/>
</dbReference>
<dbReference type="Pfam" id="PF26348">
    <property type="entry name" value="SRA_ScoMcrA"/>
    <property type="match status" value="1"/>
</dbReference>
<dbReference type="CDD" id="cd00085">
    <property type="entry name" value="HNHc"/>
    <property type="match status" value="1"/>
</dbReference>